<organism evidence="3 4">
    <name type="scientific">Riccia sorocarpa</name>
    <dbReference type="NCBI Taxonomy" id="122646"/>
    <lineage>
        <taxon>Eukaryota</taxon>
        <taxon>Viridiplantae</taxon>
        <taxon>Streptophyta</taxon>
        <taxon>Embryophyta</taxon>
        <taxon>Marchantiophyta</taxon>
        <taxon>Marchantiopsida</taxon>
        <taxon>Marchantiidae</taxon>
        <taxon>Marchantiales</taxon>
        <taxon>Ricciaceae</taxon>
        <taxon>Riccia</taxon>
    </lineage>
</organism>
<name>A0ABD3HBF3_9MARC</name>
<dbReference type="Pfam" id="PF00098">
    <property type="entry name" value="zf-CCHC"/>
    <property type="match status" value="1"/>
</dbReference>
<gene>
    <name evidence="3" type="ORF">R1sor_013854</name>
</gene>
<feature type="domain" description="CCHC-type" evidence="2">
    <location>
        <begin position="441"/>
        <end position="454"/>
    </location>
</feature>
<evidence type="ECO:0000259" key="2">
    <source>
        <dbReference type="Pfam" id="PF00098"/>
    </source>
</evidence>
<feature type="region of interest" description="Disordered" evidence="1">
    <location>
        <begin position="287"/>
        <end position="308"/>
    </location>
</feature>
<dbReference type="InterPro" id="IPR001878">
    <property type="entry name" value="Znf_CCHC"/>
</dbReference>
<reference evidence="3 4" key="1">
    <citation type="submission" date="2024-09" db="EMBL/GenBank/DDBJ databases">
        <title>Chromosome-scale assembly of Riccia sorocarpa.</title>
        <authorList>
            <person name="Paukszto L."/>
        </authorList>
    </citation>
    <scope>NUCLEOTIDE SEQUENCE [LARGE SCALE GENOMIC DNA]</scope>
    <source>
        <strain evidence="3">LP-2024</strain>
        <tissue evidence="3">Aerial parts of the thallus</tissue>
    </source>
</reference>
<feature type="region of interest" description="Disordered" evidence="1">
    <location>
        <begin position="108"/>
        <end position="143"/>
    </location>
</feature>
<dbReference type="Proteomes" id="UP001633002">
    <property type="component" value="Unassembled WGS sequence"/>
</dbReference>
<evidence type="ECO:0000313" key="4">
    <source>
        <dbReference type="Proteomes" id="UP001633002"/>
    </source>
</evidence>
<comment type="caution">
    <text evidence="3">The sequence shown here is derived from an EMBL/GenBank/DDBJ whole genome shotgun (WGS) entry which is preliminary data.</text>
</comment>
<proteinExistence type="predicted"/>
<feature type="region of interest" description="Disordered" evidence="1">
    <location>
        <begin position="188"/>
        <end position="218"/>
    </location>
</feature>
<feature type="compositionally biased region" description="Polar residues" evidence="1">
    <location>
        <begin position="299"/>
        <end position="308"/>
    </location>
</feature>
<sequence length="454" mass="50579">MSVAAAVDLNPPIEAELRKELSRKRVNERRLTLVRKSADLEDFIKRRCSSHLVDEMSQRTPYVGRSGGQHESSLAYVSNYTRRGDLFSGGQNHPRDSGNVRIRSNLAFEQSPQRGQPIPKSPRLDPGPSAAVDLHPGNTQLSPAWRQGRRLSEVLAHNQNRADPWSAYRSSTTPLRIPAQHSQLPGNVVDSQYQQNPDPPTQAKLPSSDPGDPPDHEQQLHTVAADANAALQGARWSDVEEEEQAEAHDGNHTGSATEGQEGDHDADMDDQQWKSEVMQEVTEAFRKLPEHTGKRTAKKSSCGTPSTLMRSYESRQKNVDGRTVGDLVLTSGPYYMRRRMIYTTSWEPGYDTSKILAKKMTCWLDLMEVDPMLEMEGHNMLSALGEVLQTAGVTKQGAGKFAHIRGCVLLDMSQPRPTVLVAEMNGETKRFGIKYNMLPDACFNCQERGHFAKN</sequence>
<accession>A0ABD3HBF3</accession>
<feature type="region of interest" description="Disordered" evidence="1">
    <location>
        <begin position="233"/>
        <end position="270"/>
    </location>
</feature>
<evidence type="ECO:0000256" key="1">
    <source>
        <dbReference type="SAM" id="MobiDB-lite"/>
    </source>
</evidence>
<dbReference type="AlphaFoldDB" id="A0ABD3HBF3"/>
<keyword evidence="4" id="KW-1185">Reference proteome</keyword>
<dbReference type="EMBL" id="JBJQOH010000004">
    <property type="protein sequence ID" value="KAL3687545.1"/>
    <property type="molecule type" value="Genomic_DNA"/>
</dbReference>
<protein>
    <recommendedName>
        <fullName evidence="2">CCHC-type domain-containing protein</fullName>
    </recommendedName>
</protein>
<evidence type="ECO:0000313" key="3">
    <source>
        <dbReference type="EMBL" id="KAL3687545.1"/>
    </source>
</evidence>